<keyword evidence="2" id="KW-1185">Reference proteome</keyword>
<sequence>MNLPERISPIGRSLLNRRSFLGQTGMSLGGLALSQLLARDNLLASDAADGLGPIRPQIDDKNPYASRPPHFEMPAKQVLVIYLPGAVSHVDTFDYKPALYDLDGQKPPGIPAVTFEGPTGNIAKPFWDFRPRGETGKMVSDLLPNLAEMVDDFCFVHSLTTQTSAHPQGENFFNTGFTMEGFPSFGAWVTYALGCETEELPAFVAINDPRGLARSGKNNFGSGFLPAAFQGTDFTASNPPANLHRPDRFTPGADQAGVDLLRKLNADHLESFPGDADLAARIASYELAGRMQTSVPEVMDIAGEPKHVHDAYGTETGTALKRAYANNCILARRLLERGVRVVQLFNGSDPAGGNGITNWDSHSDILKTHAMQAEIMDQPTAALIADLKQRGMLEHTLVVWCTEFGRMPFLQANGTGRDHNPDAFTCFLAGAGVKKGFSYGESDEFGFKTASNETTVYDFNATLLHLMGLNHERLTYYHNGLERRLTNVHGHVVKDILA</sequence>
<dbReference type="InterPro" id="IPR006311">
    <property type="entry name" value="TAT_signal"/>
</dbReference>
<evidence type="ECO:0000313" key="2">
    <source>
        <dbReference type="Proteomes" id="UP000317238"/>
    </source>
</evidence>
<accession>A0A5C5YBP1</accession>
<dbReference type="Proteomes" id="UP000317238">
    <property type="component" value="Unassembled WGS sequence"/>
</dbReference>
<gene>
    <name evidence="1" type="ORF">Pan14r_41580</name>
</gene>
<protein>
    <recommendedName>
        <fullName evidence="3">Sulfatase</fullName>
    </recommendedName>
</protein>
<dbReference type="EMBL" id="SJPL01000001">
    <property type="protein sequence ID" value="TWT71841.1"/>
    <property type="molecule type" value="Genomic_DNA"/>
</dbReference>
<evidence type="ECO:0000313" key="1">
    <source>
        <dbReference type="EMBL" id="TWT71841.1"/>
    </source>
</evidence>
<reference evidence="1 2" key="1">
    <citation type="submission" date="2019-02" db="EMBL/GenBank/DDBJ databases">
        <title>Deep-cultivation of Planctomycetes and their phenomic and genomic characterization uncovers novel biology.</title>
        <authorList>
            <person name="Wiegand S."/>
            <person name="Jogler M."/>
            <person name="Boedeker C."/>
            <person name="Pinto D."/>
            <person name="Vollmers J."/>
            <person name="Rivas-Marin E."/>
            <person name="Kohn T."/>
            <person name="Peeters S.H."/>
            <person name="Heuer A."/>
            <person name="Rast P."/>
            <person name="Oberbeckmann S."/>
            <person name="Bunk B."/>
            <person name="Jeske O."/>
            <person name="Meyerdierks A."/>
            <person name="Storesund J.E."/>
            <person name="Kallscheuer N."/>
            <person name="Luecker S."/>
            <person name="Lage O.M."/>
            <person name="Pohl T."/>
            <person name="Merkel B.J."/>
            <person name="Hornburger P."/>
            <person name="Mueller R.-W."/>
            <person name="Bruemmer F."/>
            <person name="Labrenz M."/>
            <person name="Spormann A.M."/>
            <person name="Op Den Camp H."/>
            <person name="Overmann J."/>
            <person name="Amann R."/>
            <person name="Jetten M.S.M."/>
            <person name="Mascher T."/>
            <person name="Medema M.H."/>
            <person name="Devos D.P."/>
            <person name="Kaster A.-K."/>
            <person name="Ovreas L."/>
            <person name="Rohde M."/>
            <person name="Galperin M.Y."/>
            <person name="Jogler C."/>
        </authorList>
    </citation>
    <scope>NUCLEOTIDE SEQUENCE [LARGE SCALE GENOMIC DNA]</scope>
    <source>
        <strain evidence="1 2">Pan14r</strain>
    </source>
</reference>
<dbReference type="RefSeq" id="WP_146440037.1">
    <property type="nucleotide sequence ID" value="NZ_SJPL01000001.1"/>
</dbReference>
<proteinExistence type="predicted"/>
<dbReference type="InterPro" id="IPR017850">
    <property type="entry name" value="Alkaline_phosphatase_core_sf"/>
</dbReference>
<dbReference type="Pfam" id="PF07394">
    <property type="entry name" value="DUF1501"/>
    <property type="match status" value="1"/>
</dbReference>
<dbReference type="AlphaFoldDB" id="A0A5C5YBP1"/>
<dbReference type="PANTHER" id="PTHR43737">
    <property type="entry name" value="BLL7424 PROTEIN"/>
    <property type="match status" value="1"/>
</dbReference>
<evidence type="ECO:0008006" key="3">
    <source>
        <dbReference type="Google" id="ProtNLM"/>
    </source>
</evidence>
<dbReference type="SUPFAM" id="SSF53649">
    <property type="entry name" value="Alkaline phosphatase-like"/>
    <property type="match status" value="1"/>
</dbReference>
<dbReference type="PANTHER" id="PTHR43737:SF1">
    <property type="entry name" value="DUF1501 DOMAIN-CONTAINING PROTEIN"/>
    <property type="match status" value="1"/>
</dbReference>
<comment type="caution">
    <text evidence="1">The sequence shown here is derived from an EMBL/GenBank/DDBJ whole genome shotgun (WGS) entry which is preliminary data.</text>
</comment>
<organism evidence="1 2">
    <name type="scientific">Crateriforma conspicua</name>
    <dbReference type="NCBI Taxonomy" id="2527996"/>
    <lineage>
        <taxon>Bacteria</taxon>
        <taxon>Pseudomonadati</taxon>
        <taxon>Planctomycetota</taxon>
        <taxon>Planctomycetia</taxon>
        <taxon>Planctomycetales</taxon>
        <taxon>Planctomycetaceae</taxon>
        <taxon>Crateriforma</taxon>
    </lineage>
</organism>
<name>A0A5C5YBP1_9PLAN</name>
<dbReference type="InterPro" id="IPR010869">
    <property type="entry name" value="DUF1501"/>
</dbReference>
<dbReference type="OrthoDB" id="127333at2"/>
<dbReference type="PROSITE" id="PS51318">
    <property type="entry name" value="TAT"/>
    <property type="match status" value="1"/>
</dbReference>